<evidence type="ECO:0000256" key="5">
    <source>
        <dbReference type="ARBA" id="ARBA00023118"/>
    </source>
</evidence>
<dbReference type="OrthoDB" id="10043504at2759"/>
<dbReference type="PROSITE" id="PS50005">
    <property type="entry name" value="TPR"/>
    <property type="match status" value="1"/>
</dbReference>
<evidence type="ECO:0000313" key="9">
    <source>
        <dbReference type="Ensembl" id="ENSCPOP00000030518.1"/>
    </source>
</evidence>
<dbReference type="CTD" id="3437"/>
<feature type="compositionally biased region" description="Basic and acidic residues" evidence="8">
    <location>
        <begin position="437"/>
        <end position="447"/>
    </location>
</feature>
<dbReference type="RefSeq" id="XP_003473600.1">
    <property type="nucleotide sequence ID" value="XM_003473552.5"/>
</dbReference>
<feature type="compositionally biased region" description="Basic and acidic residues" evidence="8">
    <location>
        <begin position="361"/>
        <end position="372"/>
    </location>
</feature>
<reference evidence="10" key="1">
    <citation type="journal article" date="2011" name="Nature">
        <title>A high-resolution map of human evolutionary constraint using 29 mammals.</title>
        <authorList>
            <person name="Lindblad-Toh K."/>
            <person name="Garber M."/>
            <person name="Zuk O."/>
            <person name="Lin M.F."/>
            <person name="Parker B.J."/>
            <person name="Washietl S."/>
            <person name="Kheradpour P."/>
            <person name="Ernst J."/>
            <person name="Jordan G."/>
            <person name="Mauceli E."/>
            <person name="Ward L.D."/>
            <person name="Lowe C.B."/>
            <person name="Holloway A.K."/>
            <person name="Clamp M."/>
            <person name="Gnerre S."/>
            <person name="Alfoldi J."/>
            <person name="Beal K."/>
            <person name="Chang J."/>
            <person name="Clawson H."/>
            <person name="Cuff J."/>
            <person name="Di Palma F."/>
            <person name="Fitzgerald S."/>
            <person name="Flicek P."/>
            <person name="Guttman M."/>
            <person name="Hubisz M.J."/>
            <person name="Jaffe D.B."/>
            <person name="Jungreis I."/>
            <person name="Kent W.J."/>
            <person name="Kostka D."/>
            <person name="Lara M."/>
            <person name="Martins A.L."/>
            <person name="Massingham T."/>
            <person name="Moltke I."/>
            <person name="Raney B.J."/>
            <person name="Rasmussen M.D."/>
            <person name="Robinson J."/>
            <person name="Stark A."/>
            <person name="Vilella A.J."/>
            <person name="Wen J."/>
            <person name="Xie X."/>
            <person name="Zody M.C."/>
            <person name="Baldwin J."/>
            <person name="Bloom T."/>
            <person name="Chin C.W."/>
            <person name="Heiman D."/>
            <person name="Nicol R."/>
            <person name="Nusbaum C."/>
            <person name="Young S."/>
            <person name="Wilkinson J."/>
            <person name="Worley K.C."/>
            <person name="Kovar C.L."/>
            <person name="Muzny D.M."/>
            <person name="Gibbs R.A."/>
            <person name="Cree A."/>
            <person name="Dihn H.H."/>
            <person name="Fowler G."/>
            <person name="Jhangiani S."/>
            <person name="Joshi V."/>
            <person name="Lee S."/>
            <person name="Lewis L.R."/>
            <person name="Nazareth L.V."/>
            <person name="Okwuonu G."/>
            <person name="Santibanez J."/>
            <person name="Warren W.C."/>
            <person name="Mardis E.R."/>
            <person name="Weinstock G.M."/>
            <person name="Wilson R.K."/>
            <person name="Delehaunty K."/>
            <person name="Dooling D."/>
            <person name="Fronik C."/>
            <person name="Fulton L."/>
            <person name="Fulton B."/>
            <person name="Graves T."/>
            <person name="Minx P."/>
            <person name="Sodergren E."/>
            <person name="Birney E."/>
            <person name="Margulies E.H."/>
            <person name="Herrero J."/>
            <person name="Green E.D."/>
            <person name="Haussler D."/>
            <person name="Siepel A."/>
            <person name="Goldman N."/>
            <person name="Pollard K.S."/>
            <person name="Pedersen J.S."/>
            <person name="Lander E.S."/>
            <person name="Kellis M."/>
        </authorList>
    </citation>
    <scope>NUCLEOTIDE SEQUENCE [LARGE SCALE GENOMIC DNA]</scope>
    <source>
        <strain evidence="10">2N</strain>
    </source>
</reference>
<feature type="region of interest" description="Disordered" evidence="8">
    <location>
        <begin position="391"/>
        <end position="423"/>
    </location>
</feature>
<keyword evidence="1" id="KW-0399">Innate immunity</keyword>
<dbReference type="Proteomes" id="UP000005447">
    <property type="component" value="Unassembled WGS sequence"/>
</dbReference>
<dbReference type="Gene3D" id="1.25.40.10">
    <property type="entry name" value="Tetratricopeptide repeat domain"/>
    <property type="match status" value="3"/>
</dbReference>
<dbReference type="SMART" id="SM00028">
    <property type="entry name" value="TPR"/>
    <property type="match status" value="5"/>
</dbReference>
<dbReference type="SUPFAM" id="SSF48452">
    <property type="entry name" value="TPR-like"/>
    <property type="match status" value="2"/>
</dbReference>
<dbReference type="AlphaFoldDB" id="A0A286XYV7"/>
<feature type="compositionally biased region" description="Polar residues" evidence="8">
    <location>
        <begin position="472"/>
        <end position="483"/>
    </location>
</feature>
<dbReference type="Pfam" id="PF14559">
    <property type="entry name" value="TPR_19"/>
    <property type="match status" value="1"/>
</dbReference>
<evidence type="ECO:0000313" key="10">
    <source>
        <dbReference type="Proteomes" id="UP000005447"/>
    </source>
</evidence>
<protein>
    <submittedName>
        <fullName evidence="9">Interferon induced protein with tetratricopeptide repeats 3</fullName>
    </submittedName>
</protein>
<feature type="region of interest" description="Disordered" evidence="8">
    <location>
        <begin position="437"/>
        <end position="483"/>
    </location>
</feature>
<accession>A0A286XYV7</accession>
<dbReference type="GO" id="GO:0005739">
    <property type="term" value="C:mitochondrion"/>
    <property type="evidence" value="ECO:0007669"/>
    <property type="project" value="Ensembl"/>
</dbReference>
<dbReference type="InParanoid" id="A0A286XYV7"/>
<dbReference type="Pfam" id="PF13424">
    <property type="entry name" value="TPR_12"/>
    <property type="match status" value="1"/>
</dbReference>
<organism evidence="9 10">
    <name type="scientific">Cavia porcellus</name>
    <name type="common">Guinea pig</name>
    <dbReference type="NCBI Taxonomy" id="10141"/>
    <lineage>
        <taxon>Eukaryota</taxon>
        <taxon>Metazoa</taxon>
        <taxon>Chordata</taxon>
        <taxon>Craniata</taxon>
        <taxon>Vertebrata</taxon>
        <taxon>Euteleostomi</taxon>
        <taxon>Mammalia</taxon>
        <taxon>Eutheria</taxon>
        <taxon>Euarchontoglires</taxon>
        <taxon>Glires</taxon>
        <taxon>Rodentia</taxon>
        <taxon>Hystricomorpha</taxon>
        <taxon>Caviidae</taxon>
        <taxon>Cavia</taxon>
    </lineage>
</organism>
<dbReference type="PANTHER" id="PTHR10271">
    <property type="entry name" value="INTERFERON-INDUCED PROTEIN WITH TETRATRICOPEPTIDE REPEATS"/>
    <property type="match status" value="1"/>
</dbReference>
<reference evidence="9" key="3">
    <citation type="submission" date="2025-09" db="UniProtKB">
        <authorList>
            <consortium name="Ensembl"/>
        </authorList>
    </citation>
    <scope>IDENTIFICATION</scope>
    <source>
        <strain evidence="9">2N</strain>
    </source>
</reference>
<evidence type="ECO:0000256" key="8">
    <source>
        <dbReference type="SAM" id="MobiDB-lite"/>
    </source>
</evidence>
<keyword evidence="4" id="KW-0391">Immunity</keyword>
<keyword evidence="5" id="KW-0051">Antiviral defense</keyword>
<keyword evidence="3 7" id="KW-0802">TPR repeat</keyword>
<keyword evidence="10" id="KW-1185">Reference proteome</keyword>
<dbReference type="GO" id="GO:0140374">
    <property type="term" value="P:antiviral innate immune response"/>
    <property type="evidence" value="ECO:0007669"/>
    <property type="project" value="Ensembl"/>
</dbReference>
<dbReference type="GO" id="GO:0008285">
    <property type="term" value="P:negative regulation of cell population proliferation"/>
    <property type="evidence" value="ECO:0007669"/>
    <property type="project" value="Ensembl"/>
</dbReference>
<dbReference type="Bgee" id="ENSCPOG00000033428">
    <property type="expression patterns" value="Expressed in heart and 9 other cell types or tissues"/>
</dbReference>
<evidence type="ECO:0000256" key="4">
    <source>
        <dbReference type="ARBA" id="ARBA00022859"/>
    </source>
</evidence>
<dbReference type="Pfam" id="PF13181">
    <property type="entry name" value="TPR_8"/>
    <property type="match status" value="1"/>
</dbReference>
<dbReference type="Ensembl" id="ENSCPOT00000041348.1">
    <property type="protein sequence ID" value="ENSCPOP00000030518.1"/>
    <property type="gene ID" value="ENSCPOG00000033428.1"/>
</dbReference>
<dbReference type="OMA" id="YLCHQIG"/>
<dbReference type="GO" id="GO:0043066">
    <property type="term" value="P:negative regulation of apoptotic process"/>
    <property type="evidence" value="ECO:0007669"/>
    <property type="project" value="Ensembl"/>
</dbReference>
<dbReference type="STRING" id="10141.ENSCPOP00000030518"/>
<feature type="compositionally biased region" description="Polar residues" evidence="8">
    <location>
        <begin position="404"/>
        <end position="420"/>
    </location>
</feature>
<feature type="compositionally biased region" description="Acidic residues" evidence="8">
    <location>
        <begin position="460"/>
        <end position="469"/>
    </location>
</feature>
<evidence type="ECO:0000256" key="2">
    <source>
        <dbReference type="ARBA" id="ARBA00022737"/>
    </source>
</evidence>
<dbReference type="FunFam" id="1.25.40.10:FF:000036">
    <property type="entry name" value="interferon-induced protein with tetratricopeptide repeats 5"/>
    <property type="match status" value="1"/>
</dbReference>
<dbReference type="PANTHER" id="PTHR10271:SF3">
    <property type="entry name" value="INTERFERON-INDUCED PROTEIN WITH TETRATRICOPEPTIDE REPEATS 3"/>
    <property type="match status" value="1"/>
</dbReference>
<evidence type="ECO:0000256" key="6">
    <source>
        <dbReference type="ARBA" id="ARBA00038336"/>
    </source>
</evidence>
<dbReference type="GO" id="GO:0035457">
    <property type="term" value="P:cellular response to interferon-alpha"/>
    <property type="evidence" value="ECO:0007669"/>
    <property type="project" value="UniProtKB-ARBA"/>
</dbReference>
<evidence type="ECO:0000256" key="7">
    <source>
        <dbReference type="PROSITE-ProRule" id="PRU00339"/>
    </source>
</evidence>
<feature type="region of interest" description="Disordered" evidence="8">
    <location>
        <begin position="356"/>
        <end position="375"/>
    </location>
</feature>
<evidence type="ECO:0000256" key="3">
    <source>
        <dbReference type="ARBA" id="ARBA00022803"/>
    </source>
</evidence>
<dbReference type="EMBL" id="AAKN02020745">
    <property type="status" value="NOT_ANNOTATED_CDS"/>
    <property type="molecule type" value="Genomic_DNA"/>
</dbReference>
<gene>
    <name evidence="9" type="primary">IFIT3</name>
</gene>
<dbReference type="GO" id="GO:0042802">
    <property type="term" value="F:identical protein binding"/>
    <property type="evidence" value="ECO:0007669"/>
    <property type="project" value="Ensembl"/>
</dbReference>
<dbReference type="PROSITE" id="PS50293">
    <property type="entry name" value="TPR_REGION"/>
    <property type="match status" value="1"/>
</dbReference>
<dbReference type="InterPro" id="IPR011990">
    <property type="entry name" value="TPR-like_helical_dom_sf"/>
</dbReference>
<proteinExistence type="inferred from homology"/>
<keyword evidence="2" id="KW-0677">Repeat</keyword>
<sequence length="483" mass="55305">MSEITKSSLEKILPQLKCHFTWNLFKEKDVLSHLNDRVCNQIELLSTEFKATMYNLLAYLKHLQGQNDAALECLQQAEELIQQEHPGQAEIQSMVTWGNYAWIYYYMDQLEKAQTYVDKVKQVCVKFSNPYSIECPELDSEEGWTQLKCGRNERAKICFAKALEEKPDNPEFSSGLAIAVYQLDAKPWKQFPDRALRQAIELSPENQYLKVLLALKLQKTNEEAEAEQLIEEALEKAPQKADVLQTAGKFYRKKGNLDKAIELFLRALDSTPNNSYLYFHIICCYRDKIMQLQKTGESEAKGDREKIEELRALITKYINKVTEEKSDFLNIPCDFTEFEKAEECYQRVFRKGLPSANEQQLHPDHSHTHEYYSKSTDTTVENYLESFVTSKMSSEKEEMKHSTAKNLPPQNAPNCESLQGLNGKLDGDLPQAVECEEKERGHLRKEAALSIGSAFAPTSEPEEGSEEMCQDAGSSTCTRLPHS</sequence>
<dbReference type="InterPro" id="IPR019734">
    <property type="entry name" value="TPR_rpt"/>
</dbReference>
<dbReference type="GeneTree" id="ENSGT00950000182946"/>
<comment type="similarity">
    <text evidence="6">Belongs to the IFIT family.</text>
</comment>
<name>A0A286XYV7_CAVPO</name>
<dbReference type="VEuPathDB" id="HostDB:ENSCPOG00000033428"/>
<reference evidence="9" key="2">
    <citation type="submission" date="2025-08" db="UniProtKB">
        <authorList>
            <consortium name="Ensembl"/>
        </authorList>
    </citation>
    <scope>IDENTIFICATION</scope>
    <source>
        <strain evidence="9">2N</strain>
    </source>
</reference>
<dbReference type="KEGG" id="cpoc:100728063"/>
<evidence type="ECO:0000256" key="1">
    <source>
        <dbReference type="ARBA" id="ARBA00022588"/>
    </source>
</evidence>
<dbReference type="FunCoup" id="A0A286XYV7">
    <property type="interactions" value="388"/>
</dbReference>
<dbReference type="GO" id="GO:0005829">
    <property type="term" value="C:cytosol"/>
    <property type="evidence" value="ECO:0007669"/>
    <property type="project" value="Ensembl"/>
</dbReference>
<feature type="repeat" description="TPR" evidence="7">
    <location>
        <begin position="241"/>
        <end position="274"/>
    </location>
</feature>
<dbReference type="GeneID" id="100728063"/>